<name>A0AAE9VTX1_9GAMM</name>
<keyword evidence="3" id="KW-1185">Reference proteome</keyword>
<feature type="signal peptide" evidence="1">
    <location>
        <begin position="1"/>
        <end position="20"/>
    </location>
</feature>
<reference evidence="2 3" key="1">
    <citation type="submission" date="2022-12" db="EMBL/GenBank/DDBJ databases">
        <title>Coexistence and Characterization of a Novel Tigecycline Resistance gene tet(X) variant and blaNDM-1 in a Pseudomonas caeni Isolate of Chicken Origin.</title>
        <authorList>
            <person name="Lu X."/>
            <person name="Zhang L."/>
            <person name="Li R."/>
            <person name="Wang Z."/>
        </authorList>
    </citation>
    <scope>NUCLEOTIDE SEQUENCE [LARGE SCALE GENOMIC DNA]</scope>
    <source>
        <strain evidence="2 3">CE14</strain>
    </source>
</reference>
<accession>A0AAE9VTX1</accession>
<protein>
    <submittedName>
        <fullName evidence="2">CsiV family protein</fullName>
    </submittedName>
</protein>
<dbReference type="InterPro" id="IPR021241">
    <property type="entry name" value="CsiV"/>
</dbReference>
<evidence type="ECO:0000313" key="3">
    <source>
        <dbReference type="Proteomes" id="UP001212189"/>
    </source>
</evidence>
<evidence type="ECO:0000256" key="1">
    <source>
        <dbReference type="SAM" id="SignalP"/>
    </source>
</evidence>
<proteinExistence type="predicted"/>
<sequence length="190" mass="21223">MRYLIHFVLLLALCSTQAMASDSHIIELVVFRQGGESLSASRVAPDNWAQGATPITANMLRSTHLNHLTDKLTPANGYEILFHQAWLQHSTDGTAKVAVSTGPDYFDHYPVEGTLSFVLDRTSSVQLDLWINQFNPDKTLRSSEQLQQKTMVANDQVTFVDHYPLGALIRIQAQNSPAQNIKTVNPEDFE</sequence>
<gene>
    <name evidence="2" type="ORF">O6P33_06090</name>
</gene>
<organism evidence="2 3">
    <name type="scientific">Denitrificimonas caeni</name>
    <dbReference type="NCBI Taxonomy" id="521720"/>
    <lineage>
        <taxon>Bacteria</taxon>
        <taxon>Pseudomonadati</taxon>
        <taxon>Pseudomonadota</taxon>
        <taxon>Gammaproteobacteria</taxon>
        <taxon>Pseudomonadales</taxon>
        <taxon>Pseudomonadaceae</taxon>
        <taxon>Denitrificimonas</taxon>
    </lineage>
</organism>
<evidence type="ECO:0000313" key="2">
    <source>
        <dbReference type="EMBL" id="WBE26390.1"/>
    </source>
</evidence>
<dbReference type="EMBL" id="CP114976">
    <property type="protein sequence ID" value="WBE26390.1"/>
    <property type="molecule type" value="Genomic_DNA"/>
</dbReference>
<keyword evidence="1" id="KW-0732">Signal</keyword>
<dbReference type="KEGG" id="dce:O6P33_06090"/>
<dbReference type="RefSeq" id="WP_269819312.1">
    <property type="nucleotide sequence ID" value="NZ_CP114976.1"/>
</dbReference>
<dbReference type="Proteomes" id="UP001212189">
    <property type="component" value="Chromosome"/>
</dbReference>
<dbReference type="AlphaFoldDB" id="A0AAE9VTX1"/>
<dbReference type="Pfam" id="PF10972">
    <property type="entry name" value="CsiV"/>
    <property type="match status" value="1"/>
</dbReference>
<feature type="chain" id="PRO_5042145272" evidence="1">
    <location>
        <begin position="21"/>
        <end position="190"/>
    </location>
</feature>